<dbReference type="AlphaFoldDB" id="A0AA91DAM5"/>
<protein>
    <submittedName>
        <fullName evidence="2">Restriction endonuclease</fullName>
    </submittedName>
</protein>
<dbReference type="PANTHER" id="PTHR30015">
    <property type="entry name" value="MRR RESTRICTION SYSTEM PROTEIN"/>
    <property type="match status" value="1"/>
</dbReference>
<dbReference type="EMBL" id="LUUL01000095">
    <property type="protein sequence ID" value="OAI23906.1"/>
    <property type="molecule type" value="Genomic_DNA"/>
</dbReference>
<dbReference type="PANTHER" id="PTHR30015:SF6">
    <property type="entry name" value="SLL1429 PROTEIN"/>
    <property type="match status" value="1"/>
</dbReference>
<dbReference type="InterPro" id="IPR007560">
    <property type="entry name" value="Restrct_endonuc_IV_Mrr"/>
</dbReference>
<keyword evidence="2" id="KW-0255">Endonuclease</keyword>
<gene>
    <name evidence="2" type="ORF">A1356_16735</name>
</gene>
<dbReference type="GO" id="GO:0009307">
    <property type="term" value="P:DNA restriction-modification system"/>
    <property type="evidence" value="ECO:0007669"/>
    <property type="project" value="InterPro"/>
</dbReference>
<accession>A0AA91DAM5</accession>
<dbReference type="Gene3D" id="3.40.1350.10">
    <property type="match status" value="1"/>
</dbReference>
<organism evidence="2 3">
    <name type="scientific">Methylomonas koyamae</name>
    <dbReference type="NCBI Taxonomy" id="702114"/>
    <lineage>
        <taxon>Bacteria</taxon>
        <taxon>Pseudomonadati</taxon>
        <taxon>Pseudomonadota</taxon>
        <taxon>Gammaproteobacteria</taxon>
        <taxon>Methylococcales</taxon>
        <taxon>Methylococcaceae</taxon>
        <taxon>Methylomonas</taxon>
    </lineage>
</organism>
<proteinExistence type="predicted"/>
<keyword evidence="2" id="KW-0378">Hydrolase</keyword>
<evidence type="ECO:0000259" key="1">
    <source>
        <dbReference type="Pfam" id="PF04471"/>
    </source>
</evidence>
<dbReference type="GO" id="GO:0003677">
    <property type="term" value="F:DNA binding"/>
    <property type="evidence" value="ECO:0007669"/>
    <property type="project" value="InterPro"/>
</dbReference>
<dbReference type="InterPro" id="IPR011856">
    <property type="entry name" value="tRNA_endonuc-like_dom_sf"/>
</dbReference>
<feature type="domain" description="Restriction endonuclease type IV Mrr" evidence="1">
    <location>
        <begin position="77"/>
        <end position="184"/>
    </location>
</feature>
<evidence type="ECO:0000313" key="3">
    <source>
        <dbReference type="Proteomes" id="UP000077734"/>
    </source>
</evidence>
<dbReference type="InterPro" id="IPR052906">
    <property type="entry name" value="Type_IV_Methyl-Rstrct_Enzyme"/>
</dbReference>
<keyword evidence="2" id="KW-0540">Nuclease</keyword>
<name>A0AA91DAM5_9GAMM</name>
<evidence type="ECO:0000313" key="2">
    <source>
        <dbReference type="EMBL" id="OAI23906.1"/>
    </source>
</evidence>
<reference evidence="2 3" key="1">
    <citation type="submission" date="2016-03" db="EMBL/GenBank/DDBJ databases">
        <authorList>
            <person name="Heylen K."/>
            <person name="De Vos P."/>
            <person name="Vekeman B."/>
        </authorList>
    </citation>
    <scope>NUCLEOTIDE SEQUENCE [LARGE SCALE GENOMIC DNA]</scope>
    <source>
        <strain evidence="2 3">R-49807</strain>
    </source>
</reference>
<keyword evidence="3" id="KW-1185">Reference proteome</keyword>
<sequence>MPSLFSSIKQLFSESPSPPAQQPVIAPKVETKAEKAARHRMDALAFVEQKHREAHYQQRKQDEWHRRYGQQKAAELNQLSGTEFEVFLAGLFGSHGYQVELTPTTGDYGADLLLFKSGQRIAVQAKCYTGSVGVSAVQEALAGMAYYQCHAAWVVTTGNFTTNAVELAYKSNVQLVGSTELGKLIKQLENQG</sequence>
<dbReference type="Pfam" id="PF04471">
    <property type="entry name" value="Mrr_cat"/>
    <property type="match status" value="1"/>
</dbReference>
<comment type="caution">
    <text evidence="2">The sequence shown here is derived from an EMBL/GenBank/DDBJ whole genome shotgun (WGS) entry which is preliminary data.</text>
</comment>
<dbReference type="SUPFAM" id="SSF52980">
    <property type="entry name" value="Restriction endonuclease-like"/>
    <property type="match status" value="1"/>
</dbReference>
<dbReference type="InterPro" id="IPR011335">
    <property type="entry name" value="Restrct_endonuc-II-like"/>
</dbReference>
<dbReference type="GO" id="GO:0015666">
    <property type="term" value="F:restriction endodeoxyribonuclease activity"/>
    <property type="evidence" value="ECO:0007669"/>
    <property type="project" value="TreeGrafter"/>
</dbReference>
<dbReference type="Proteomes" id="UP000077734">
    <property type="component" value="Unassembled WGS sequence"/>
</dbReference>